<dbReference type="EMBL" id="JARJCM010000004">
    <property type="protein sequence ID" value="KAJ7045819.1"/>
    <property type="molecule type" value="Genomic_DNA"/>
</dbReference>
<sequence length="130" mass="13997">MFFSAILLTAALGVASATTTPAATTCSPPVWSSGLLVIQHMIPRNLNLEWVPVERAFMNIHRHEGFPTLPLTAFLAGVSAGLSTGPVTAHIEDLFGDSTILNVRDDAEQIRVAGAGGINFTIDYHQYLYE</sequence>
<name>A0AAD6XHW0_9AGAR</name>
<feature type="chain" id="PRO_5042168683" evidence="1">
    <location>
        <begin position="18"/>
        <end position="130"/>
    </location>
</feature>
<evidence type="ECO:0000256" key="1">
    <source>
        <dbReference type="SAM" id="SignalP"/>
    </source>
</evidence>
<evidence type="ECO:0000313" key="3">
    <source>
        <dbReference type="Proteomes" id="UP001218188"/>
    </source>
</evidence>
<evidence type="ECO:0000313" key="2">
    <source>
        <dbReference type="EMBL" id="KAJ7045819.1"/>
    </source>
</evidence>
<reference evidence="2" key="1">
    <citation type="submission" date="2023-03" db="EMBL/GenBank/DDBJ databases">
        <title>Massive genome expansion in bonnet fungi (Mycena s.s.) driven by repeated elements and novel gene families across ecological guilds.</title>
        <authorList>
            <consortium name="Lawrence Berkeley National Laboratory"/>
            <person name="Harder C.B."/>
            <person name="Miyauchi S."/>
            <person name="Viragh M."/>
            <person name="Kuo A."/>
            <person name="Thoen E."/>
            <person name="Andreopoulos B."/>
            <person name="Lu D."/>
            <person name="Skrede I."/>
            <person name="Drula E."/>
            <person name="Henrissat B."/>
            <person name="Morin E."/>
            <person name="Kohler A."/>
            <person name="Barry K."/>
            <person name="LaButti K."/>
            <person name="Morin E."/>
            <person name="Salamov A."/>
            <person name="Lipzen A."/>
            <person name="Mereny Z."/>
            <person name="Hegedus B."/>
            <person name="Baldrian P."/>
            <person name="Stursova M."/>
            <person name="Weitz H."/>
            <person name="Taylor A."/>
            <person name="Grigoriev I.V."/>
            <person name="Nagy L.G."/>
            <person name="Martin F."/>
            <person name="Kauserud H."/>
        </authorList>
    </citation>
    <scope>NUCLEOTIDE SEQUENCE</scope>
    <source>
        <strain evidence="2">CBHHK200</strain>
    </source>
</reference>
<dbReference type="Proteomes" id="UP001218188">
    <property type="component" value="Unassembled WGS sequence"/>
</dbReference>
<keyword evidence="3" id="KW-1185">Reference proteome</keyword>
<dbReference type="AlphaFoldDB" id="A0AAD6XHW0"/>
<accession>A0AAD6XHW0</accession>
<proteinExistence type="predicted"/>
<feature type="signal peptide" evidence="1">
    <location>
        <begin position="1"/>
        <end position="17"/>
    </location>
</feature>
<gene>
    <name evidence="2" type="ORF">C8F04DRAFT_1227892</name>
</gene>
<comment type="caution">
    <text evidence="2">The sequence shown here is derived from an EMBL/GenBank/DDBJ whole genome shotgun (WGS) entry which is preliminary data.</text>
</comment>
<protein>
    <submittedName>
        <fullName evidence="2">Uncharacterized protein</fullName>
    </submittedName>
</protein>
<organism evidence="2 3">
    <name type="scientific">Mycena alexandri</name>
    <dbReference type="NCBI Taxonomy" id="1745969"/>
    <lineage>
        <taxon>Eukaryota</taxon>
        <taxon>Fungi</taxon>
        <taxon>Dikarya</taxon>
        <taxon>Basidiomycota</taxon>
        <taxon>Agaricomycotina</taxon>
        <taxon>Agaricomycetes</taxon>
        <taxon>Agaricomycetidae</taxon>
        <taxon>Agaricales</taxon>
        <taxon>Marasmiineae</taxon>
        <taxon>Mycenaceae</taxon>
        <taxon>Mycena</taxon>
    </lineage>
</organism>
<keyword evidence="1" id="KW-0732">Signal</keyword>